<accession>A0A9J6ENT3</accession>
<dbReference type="EMBL" id="JABSTU010000003">
    <property type="protein sequence ID" value="KAH8036030.1"/>
    <property type="molecule type" value="Genomic_DNA"/>
</dbReference>
<keyword evidence="6" id="KW-0804">Transcription</keyword>
<reference evidence="8" key="2">
    <citation type="submission" date="2021-09" db="EMBL/GenBank/DDBJ databases">
        <authorList>
            <person name="Jia N."/>
            <person name="Wang J."/>
            <person name="Shi W."/>
            <person name="Du L."/>
            <person name="Sun Y."/>
            <person name="Zhan W."/>
            <person name="Jiang J."/>
            <person name="Wang Q."/>
            <person name="Zhang B."/>
            <person name="Ji P."/>
            <person name="Sakyi L.B."/>
            <person name="Cui X."/>
            <person name="Yuan T."/>
            <person name="Jiang B."/>
            <person name="Yang W."/>
            <person name="Lam T.T.-Y."/>
            <person name="Chang Q."/>
            <person name="Ding S."/>
            <person name="Wang X."/>
            <person name="Zhu J."/>
            <person name="Ruan X."/>
            <person name="Zhao L."/>
            <person name="Wei J."/>
            <person name="Que T."/>
            <person name="Du C."/>
            <person name="Cheng J."/>
            <person name="Dai P."/>
            <person name="Han X."/>
            <person name="Huang E."/>
            <person name="Gao Y."/>
            <person name="Liu J."/>
            <person name="Shao H."/>
            <person name="Ye R."/>
            <person name="Li L."/>
            <person name="Wei W."/>
            <person name="Wang X."/>
            <person name="Wang C."/>
            <person name="Huo Q."/>
            <person name="Li W."/>
            <person name="Guo W."/>
            <person name="Chen H."/>
            <person name="Chen S."/>
            <person name="Zhou L."/>
            <person name="Zhou L."/>
            <person name="Ni X."/>
            <person name="Tian J."/>
            <person name="Zhou Y."/>
            <person name="Sheng Y."/>
            <person name="Liu T."/>
            <person name="Pan Y."/>
            <person name="Xia L."/>
            <person name="Li J."/>
            <person name="Zhao F."/>
            <person name="Cao W."/>
        </authorList>
    </citation>
    <scope>NUCLEOTIDE SEQUENCE</scope>
    <source>
        <strain evidence="8">Rmic-2018</strain>
        <tissue evidence="8">Larvae</tissue>
    </source>
</reference>
<evidence type="ECO:0000256" key="3">
    <source>
        <dbReference type="ARBA" id="ARBA00022478"/>
    </source>
</evidence>
<organism evidence="8 9">
    <name type="scientific">Rhipicephalus microplus</name>
    <name type="common">Cattle tick</name>
    <name type="synonym">Boophilus microplus</name>
    <dbReference type="NCBI Taxonomy" id="6941"/>
    <lineage>
        <taxon>Eukaryota</taxon>
        <taxon>Metazoa</taxon>
        <taxon>Ecdysozoa</taxon>
        <taxon>Arthropoda</taxon>
        <taxon>Chelicerata</taxon>
        <taxon>Arachnida</taxon>
        <taxon>Acari</taxon>
        <taxon>Parasitiformes</taxon>
        <taxon>Ixodida</taxon>
        <taxon>Ixodoidea</taxon>
        <taxon>Ixodidae</taxon>
        <taxon>Rhipicephalinae</taxon>
        <taxon>Rhipicephalus</taxon>
        <taxon>Boophilus</taxon>
    </lineage>
</organism>
<dbReference type="Gene3D" id="1.10.274.100">
    <property type="entry name" value="RNA polymerase Rpb1, domain 3"/>
    <property type="match status" value="1"/>
</dbReference>
<keyword evidence="5" id="KW-0548">Nucleotidyltransferase</keyword>
<dbReference type="PANTHER" id="PTHR19376:SF11">
    <property type="entry name" value="DNA-DIRECTED RNA POLYMERASE I SUBUNIT RPA1"/>
    <property type="match status" value="1"/>
</dbReference>
<dbReference type="Proteomes" id="UP000821866">
    <property type="component" value="Chromosome 11"/>
</dbReference>
<gene>
    <name evidence="8" type="ORF">HPB51_016334</name>
</gene>
<keyword evidence="4" id="KW-0808">Transferase</keyword>
<feature type="domain" description="RNA polymerase Rpb1" evidence="7">
    <location>
        <begin position="147"/>
        <end position="228"/>
    </location>
</feature>
<dbReference type="InterPro" id="IPR042102">
    <property type="entry name" value="RNA_pol_Rpb1_3_sf"/>
</dbReference>
<dbReference type="GO" id="GO:0006351">
    <property type="term" value="P:DNA-templated transcription"/>
    <property type="evidence" value="ECO:0007669"/>
    <property type="project" value="InterPro"/>
</dbReference>
<keyword evidence="9" id="KW-1185">Reference proteome</keyword>
<dbReference type="InterPro" id="IPR007066">
    <property type="entry name" value="RNA_pol_Rpb1_3"/>
</dbReference>
<evidence type="ECO:0000259" key="7">
    <source>
        <dbReference type="Pfam" id="PF04983"/>
    </source>
</evidence>
<keyword evidence="3" id="KW-0240">DNA-directed RNA polymerase</keyword>
<protein>
    <recommendedName>
        <fullName evidence="2">DNA-directed RNA polymerase</fullName>
        <ecNumber evidence="2">2.7.7.6</ecNumber>
    </recommendedName>
</protein>
<dbReference type="AlphaFoldDB" id="A0A9J6ENT3"/>
<dbReference type="EC" id="2.7.7.6" evidence="2"/>
<evidence type="ECO:0000256" key="4">
    <source>
        <dbReference type="ARBA" id="ARBA00022679"/>
    </source>
</evidence>
<dbReference type="SUPFAM" id="SSF64484">
    <property type="entry name" value="beta and beta-prime subunits of DNA dependent RNA-polymerase"/>
    <property type="match status" value="1"/>
</dbReference>
<dbReference type="Pfam" id="PF04983">
    <property type="entry name" value="RNA_pol_Rpb1_3"/>
    <property type="match status" value="1"/>
</dbReference>
<comment type="similarity">
    <text evidence="1">Belongs to the RNA polymerase beta' chain family.</text>
</comment>
<comment type="caution">
    <text evidence="8">The sequence shown here is derived from an EMBL/GenBank/DDBJ whole genome shotgun (WGS) entry which is preliminary data.</text>
</comment>
<dbReference type="GO" id="GO:0003899">
    <property type="term" value="F:DNA-directed RNA polymerase activity"/>
    <property type="evidence" value="ECO:0007669"/>
    <property type="project" value="UniProtKB-EC"/>
</dbReference>
<dbReference type="GO" id="GO:0005736">
    <property type="term" value="C:RNA polymerase I complex"/>
    <property type="evidence" value="ECO:0007669"/>
    <property type="project" value="TreeGrafter"/>
</dbReference>
<evidence type="ECO:0000256" key="1">
    <source>
        <dbReference type="ARBA" id="ARBA00006460"/>
    </source>
</evidence>
<evidence type="ECO:0000313" key="8">
    <source>
        <dbReference type="EMBL" id="KAH8036030.1"/>
    </source>
</evidence>
<evidence type="ECO:0000256" key="6">
    <source>
        <dbReference type="ARBA" id="ARBA00023163"/>
    </source>
</evidence>
<dbReference type="GO" id="GO:0003677">
    <property type="term" value="F:DNA binding"/>
    <property type="evidence" value="ECO:0007669"/>
    <property type="project" value="InterPro"/>
</dbReference>
<evidence type="ECO:0000256" key="5">
    <source>
        <dbReference type="ARBA" id="ARBA00022695"/>
    </source>
</evidence>
<sequence length="243" mass="26403">MKGRRPMVTIGRDADEVLGLVMLATLGVTFDGTDSENVLDPASSDTLDAFAAPGTHGLSDSGLVAADSTASPLQASTHWALAAEARKFDSRRIRITRFRTSNLHTVFGFVAGIARSNKYKAHKTCAKRKKKEEKLIANTVKGKKRPAWLKGGETEAIMNEGNVVIRDGELLCGILDKANYGPTQFGLVHVCYELYGGAVSSLVLSAFARLFTHYLQIFSGFTLGIEDILVTDKVRHNSSFHLC</sequence>
<dbReference type="VEuPathDB" id="VectorBase:LOC119180997"/>
<reference evidence="8" key="1">
    <citation type="journal article" date="2020" name="Cell">
        <title>Large-Scale Comparative Analyses of Tick Genomes Elucidate Their Genetic Diversity and Vector Capacities.</title>
        <authorList>
            <consortium name="Tick Genome and Microbiome Consortium (TIGMIC)"/>
            <person name="Jia N."/>
            <person name="Wang J."/>
            <person name="Shi W."/>
            <person name="Du L."/>
            <person name="Sun Y."/>
            <person name="Zhan W."/>
            <person name="Jiang J.F."/>
            <person name="Wang Q."/>
            <person name="Zhang B."/>
            <person name="Ji P."/>
            <person name="Bell-Sakyi L."/>
            <person name="Cui X.M."/>
            <person name="Yuan T.T."/>
            <person name="Jiang B.G."/>
            <person name="Yang W.F."/>
            <person name="Lam T.T."/>
            <person name="Chang Q.C."/>
            <person name="Ding S.J."/>
            <person name="Wang X.J."/>
            <person name="Zhu J.G."/>
            <person name="Ruan X.D."/>
            <person name="Zhao L."/>
            <person name="Wei J.T."/>
            <person name="Ye R.Z."/>
            <person name="Que T.C."/>
            <person name="Du C.H."/>
            <person name="Zhou Y.H."/>
            <person name="Cheng J.X."/>
            <person name="Dai P.F."/>
            <person name="Guo W.B."/>
            <person name="Han X.H."/>
            <person name="Huang E.J."/>
            <person name="Li L.F."/>
            <person name="Wei W."/>
            <person name="Gao Y.C."/>
            <person name="Liu J.Z."/>
            <person name="Shao H.Z."/>
            <person name="Wang X."/>
            <person name="Wang C.C."/>
            <person name="Yang T.C."/>
            <person name="Huo Q.B."/>
            <person name="Li W."/>
            <person name="Chen H.Y."/>
            <person name="Chen S.E."/>
            <person name="Zhou L.G."/>
            <person name="Ni X.B."/>
            <person name="Tian J.H."/>
            <person name="Sheng Y."/>
            <person name="Liu T."/>
            <person name="Pan Y.S."/>
            <person name="Xia L.Y."/>
            <person name="Li J."/>
            <person name="Zhao F."/>
            <person name="Cao W.C."/>
        </authorList>
    </citation>
    <scope>NUCLEOTIDE SEQUENCE</scope>
    <source>
        <strain evidence="8">Rmic-2018</strain>
    </source>
</reference>
<dbReference type="InterPro" id="IPR045867">
    <property type="entry name" value="DNA-dir_RpoC_beta_prime"/>
</dbReference>
<dbReference type="PANTHER" id="PTHR19376">
    <property type="entry name" value="DNA-DIRECTED RNA POLYMERASE"/>
    <property type="match status" value="1"/>
</dbReference>
<proteinExistence type="inferred from homology"/>
<name>A0A9J6ENT3_RHIMP</name>
<evidence type="ECO:0000256" key="2">
    <source>
        <dbReference type="ARBA" id="ARBA00012418"/>
    </source>
</evidence>
<evidence type="ECO:0000313" key="9">
    <source>
        <dbReference type="Proteomes" id="UP000821866"/>
    </source>
</evidence>